<feature type="compositionally biased region" description="Basic and acidic residues" evidence="1">
    <location>
        <begin position="373"/>
        <end position="383"/>
    </location>
</feature>
<name>A0A8S0VYE6_CYCAE</name>
<feature type="region of interest" description="Disordered" evidence="1">
    <location>
        <begin position="370"/>
        <end position="415"/>
    </location>
</feature>
<feature type="region of interest" description="Disordered" evidence="1">
    <location>
        <begin position="1"/>
        <end position="72"/>
    </location>
</feature>
<reference evidence="2 3" key="1">
    <citation type="submission" date="2020-01" db="EMBL/GenBank/DDBJ databases">
        <authorList>
            <person name="Gupta K D."/>
        </authorList>
    </citation>
    <scope>NUCLEOTIDE SEQUENCE [LARGE SCALE GENOMIC DNA]</scope>
</reference>
<dbReference type="EMBL" id="CACVBS010000057">
    <property type="protein sequence ID" value="CAA7266824.1"/>
    <property type="molecule type" value="Genomic_DNA"/>
</dbReference>
<dbReference type="AlphaFoldDB" id="A0A8S0VYE6"/>
<evidence type="ECO:0000313" key="3">
    <source>
        <dbReference type="Proteomes" id="UP000467700"/>
    </source>
</evidence>
<feature type="region of interest" description="Disordered" evidence="1">
    <location>
        <begin position="128"/>
        <end position="156"/>
    </location>
</feature>
<dbReference type="OrthoDB" id="3260134at2759"/>
<gene>
    <name evidence="2" type="ORF">AAE3_LOCUS9085</name>
</gene>
<proteinExistence type="predicted"/>
<evidence type="ECO:0000313" key="2">
    <source>
        <dbReference type="EMBL" id="CAA7266824.1"/>
    </source>
</evidence>
<evidence type="ECO:0000256" key="1">
    <source>
        <dbReference type="SAM" id="MobiDB-lite"/>
    </source>
</evidence>
<organism evidence="2 3">
    <name type="scientific">Cyclocybe aegerita</name>
    <name type="common">Black poplar mushroom</name>
    <name type="synonym">Agrocybe aegerita</name>
    <dbReference type="NCBI Taxonomy" id="1973307"/>
    <lineage>
        <taxon>Eukaryota</taxon>
        <taxon>Fungi</taxon>
        <taxon>Dikarya</taxon>
        <taxon>Basidiomycota</taxon>
        <taxon>Agaricomycotina</taxon>
        <taxon>Agaricomycetes</taxon>
        <taxon>Agaricomycetidae</taxon>
        <taxon>Agaricales</taxon>
        <taxon>Agaricineae</taxon>
        <taxon>Bolbitiaceae</taxon>
        <taxon>Cyclocybe</taxon>
    </lineage>
</organism>
<comment type="caution">
    <text evidence="2">The sequence shown here is derived from an EMBL/GenBank/DDBJ whole genome shotgun (WGS) entry which is preliminary data.</text>
</comment>
<dbReference type="Proteomes" id="UP000467700">
    <property type="component" value="Unassembled WGS sequence"/>
</dbReference>
<feature type="compositionally biased region" description="Basic and acidic residues" evidence="1">
    <location>
        <begin position="1"/>
        <end position="22"/>
    </location>
</feature>
<protein>
    <submittedName>
        <fullName evidence="2">Uncharacterized protein</fullName>
    </submittedName>
</protein>
<accession>A0A8S0VYE6</accession>
<keyword evidence="3" id="KW-1185">Reference proteome</keyword>
<sequence>MISKPSVEREQKGTVPRRDLSPRRSSRSSQNLERTSLIDDNGYLHYRALPSPPPKANKFSRGQGPMQEDSEELEVEDFHDSGFSEGTNFSDGWSIRHHLSPSRSRIDRSFKETNEYWDSFSRCLELDDDRGMTSSPSPRHRQLEIDSSETGDETPHPDFPACVILGPARAHRPHDRVTGMRDASSVYGRLFEREDPWATIGEILRLPDIVNTFPGSTSTNISQSIVGENTKPECASVVPEDPVEDRYALNSGSPQVADLLSDCSMGVELIASEAVDEEACGYIDDSYDPTFIDLFEAVAGSELAEQQPSRKEESLEEEIDRILGLEEGADADEPLGLVLGVTLGRRDNKPQDVNVWRNAIETELTGLPTVATKEPENQVDQRAKSASPQLVKKSDAGISNEPHESDNGSDLHAIPDLREENGRFLGPSLFCNFEIDGSDEDC</sequence>